<gene>
    <name evidence="1" type="ORF">RIF23_16435</name>
</gene>
<comment type="caution">
    <text evidence="1">The sequence shown here is derived from an EMBL/GenBank/DDBJ whole genome shotgun (WGS) entry which is preliminary data.</text>
</comment>
<reference evidence="2" key="1">
    <citation type="submission" date="2023-07" db="EMBL/GenBank/DDBJ databases">
        <title>Novel species in the genus Lipingzhangella isolated from Sambhar Salt Lake.</title>
        <authorList>
            <person name="Jiya N."/>
            <person name="Kajale S."/>
            <person name="Sharma A."/>
        </authorList>
    </citation>
    <scope>NUCLEOTIDE SEQUENCE [LARGE SCALE GENOMIC DNA]</scope>
    <source>
        <strain evidence="2">LS1_29</strain>
    </source>
</reference>
<sequence length="185" mass="20380">MSLPHADRPAFNIVLRGYDRDEVDALMTGLEENIATLRRTDGEPPTRTLSATDAETAHQSLGTVWRGYNRAEVDTHLSSMIATLRRLEDDPQATVARTSSRHPTFPTVLRGYAPTEVEDLIVRLDASLCALRSGNGSTVLITASDAEAVHRMLPVQLRGIDRRQVDCHVTSMIAELARLEGRVGH</sequence>
<dbReference type="Proteomes" id="UP001250214">
    <property type="component" value="Unassembled WGS sequence"/>
</dbReference>
<dbReference type="RefSeq" id="WP_310913436.1">
    <property type="nucleotide sequence ID" value="NZ_JAVLVT010000008.1"/>
</dbReference>
<dbReference type="EMBL" id="JAVLVT010000008">
    <property type="protein sequence ID" value="MDS1271881.1"/>
    <property type="molecule type" value="Genomic_DNA"/>
</dbReference>
<accession>A0ABU2H9B6</accession>
<organism evidence="1 2">
    <name type="scientific">Lipingzhangella rawalii</name>
    <dbReference type="NCBI Taxonomy" id="2055835"/>
    <lineage>
        <taxon>Bacteria</taxon>
        <taxon>Bacillati</taxon>
        <taxon>Actinomycetota</taxon>
        <taxon>Actinomycetes</taxon>
        <taxon>Streptosporangiales</taxon>
        <taxon>Nocardiopsidaceae</taxon>
        <taxon>Lipingzhangella</taxon>
    </lineage>
</organism>
<proteinExistence type="predicted"/>
<evidence type="ECO:0000313" key="1">
    <source>
        <dbReference type="EMBL" id="MDS1271881.1"/>
    </source>
</evidence>
<evidence type="ECO:0000313" key="2">
    <source>
        <dbReference type="Proteomes" id="UP001250214"/>
    </source>
</evidence>
<protein>
    <recommendedName>
        <fullName evidence="3">DivIVA domain-containing protein</fullName>
    </recommendedName>
</protein>
<evidence type="ECO:0008006" key="3">
    <source>
        <dbReference type="Google" id="ProtNLM"/>
    </source>
</evidence>
<keyword evidence="2" id="KW-1185">Reference proteome</keyword>
<name>A0ABU2H9B6_9ACTN</name>